<dbReference type="SMART" id="SM00091">
    <property type="entry name" value="PAS"/>
    <property type="match status" value="2"/>
</dbReference>
<dbReference type="InterPro" id="IPR001610">
    <property type="entry name" value="PAC"/>
</dbReference>
<evidence type="ECO:0000259" key="8">
    <source>
        <dbReference type="PROSITE" id="PS50112"/>
    </source>
</evidence>
<dbReference type="SUPFAM" id="SSF55874">
    <property type="entry name" value="ATPase domain of HSP90 chaperone/DNA topoisomerase II/histidine kinase"/>
    <property type="match status" value="1"/>
</dbReference>
<evidence type="ECO:0000256" key="2">
    <source>
        <dbReference type="ARBA" id="ARBA00004429"/>
    </source>
</evidence>
<dbReference type="InterPro" id="IPR003594">
    <property type="entry name" value="HATPase_dom"/>
</dbReference>
<dbReference type="Gene3D" id="1.10.287.130">
    <property type="match status" value="1"/>
</dbReference>
<dbReference type="CDD" id="cd00130">
    <property type="entry name" value="PAS"/>
    <property type="match status" value="2"/>
</dbReference>
<dbReference type="InterPro" id="IPR003661">
    <property type="entry name" value="HisK_dim/P_dom"/>
</dbReference>
<dbReference type="NCBIfam" id="TIGR00229">
    <property type="entry name" value="sensory_box"/>
    <property type="match status" value="1"/>
</dbReference>
<evidence type="ECO:0000259" key="9">
    <source>
        <dbReference type="PROSITE" id="PS50113"/>
    </source>
</evidence>
<comment type="catalytic activity">
    <reaction evidence="1">
        <text>ATP + protein L-histidine = ADP + protein N-phospho-L-histidine.</text>
        <dbReference type="EC" id="2.7.13.3"/>
    </reaction>
</comment>
<evidence type="ECO:0000256" key="3">
    <source>
        <dbReference type="ARBA" id="ARBA00012438"/>
    </source>
</evidence>
<dbReference type="SUPFAM" id="SSF55785">
    <property type="entry name" value="PYP-like sensor domain (PAS domain)"/>
    <property type="match status" value="2"/>
</dbReference>
<dbReference type="InterPro" id="IPR000700">
    <property type="entry name" value="PAS-assoc_C"/>
</dbReference>
<gene>
    <name evidence="10" type="ORF">CYJ10_09930</name>
</gene>
<dbReference type="PROSITE" id="PS50112">
    <property type="entry name" value="PAS"/>
    <property type="match status" value="1"/>
</dbReference>
<dbReference type="InterPro" id="IPR013656">
    <property type="entry name" value="PAS_4"/>
</dbReference>
<evidence type="ECO:0000256" key="5">
    <source>
        <dbReference type="ARBA" id="ARBA00022679"/>
    </source>
</evidence>
<dbReference type="InterPro" id="IPR005467">
    <property type="entry name" value="His_kinase_dom"/>
</dbReference>
<sequence>MPDAAEQQRPEERLLDIAALFDALPESYLVLNAAFEVVAANTRYLAMAGRTRGDVMGKSVFDINPSLSESQMVARREWLTVTLDNLAEGESRLSPPIRYDGHPAGHGNTERYWQARASRLAGASEAAFVLQVMDVTEQIVRTEQTRREHDKLRSQAQLRQMLVEEANAALQTHRKQLEELLSFAKVGAWELDVATGFMACTDQCKANMGLQPDDTIDEARVFGELMHVDDRDAVRAAMAHAIASRDHFEVEYRVVWQDGTMRWLMSRGTAHYLEDGSAQSLIGFTIDITARKASELHYQAVAQEEQRAREISERGARAMDHFVAAVSHELRSPLHAILWWTTLLERGTDPAHVRRAAEVIERNTRQLARMVDDLLDSGAIATGKLSVDLRLLDMAAVAAMVAEDLRLDAESRNVTLIVAPALPCMVMADEHRLKQVVLNLLTNALKFAERGTVELAVASDGVDVVLSVRDSGAGIAPEALERIFERFEQAHREHANRAPGLGLGLWMVKNLVLMHNGSVTAHSDGLGKGSMFRVQLPLAQLSGRTL</sequence>
<dbReference type="InterPro" id="IPR000014">
    <property type="entry name" value="PAS"/>
</dbReference>
<organism evidence="10 11">
    <name type="scientific">Cupriavidus pauculus</name>
    <dbReference type="NCBI Taxonomy" id="82633"/>
    <lineage>
        <taxon>Bacteria</taxon>
        <taxon>Pseudomonadati</taxon>
        <taxon>Pseudomonadota</taxon>
        <taxon>Betaproteobacteria</taxon>
        <taxon>Burkholderiales</taxon>
        <taxon>Burkholderiaceae</taxon>
        <taxon>Cupriavidus</taxon>
    </lineage>
</organism>
<keyword evidence="4" id="KW-0597">Phosphoprotein</keyword>
<dbReference type="PANTHER" id="PTHR43547">
    <property type="entry name" value="TWO-COMPONENT HISTIDINE KINASE"/>
    <property type="match status" value="1"/>
</dbReference>
<evidence type="ECO:0000259" key="7">
    <source>
        <dbReference type="PROSITE" id="PS50109"/>
    </source>
</evidence>
<reference evidence="10 11" key="1">
    <citation type="submission" date="2017-12" db="EMBL/GenBank/DDBJ databases">
        <title>Genome sequence of the active heterotrophic nitrifier-denitrifier, Cupriavidus pauculus UM1.</title>
        <authorList>
            <person name="Putonti C."/>
            <person name="Castignetti D."/>
        </authorList>
    </citation>
    <scope>NUCLEOTIDE SEQUENCE [LARGE SCALE GENOMIC DNA]</scope>
    <source>
        <strain evidence="10 11">UM1</strain>
    </source>
</reference>
<evidence type="ECO:0000256" key="1">
    <source>
        <dbReference type="ARBA" id="ARBA00000085"/>
    </source>
</evidence>
<dbReference type="Gene3D" id="3.30.450.20">
    <property type="entry name" value="PAS domain"/>
    <property type="match status" value="2"/>
</dbReference>
<dbReference type="CDD" id="cd00082">
    <property type="entry name" value="HisKA"/>
    <property type="match status" value="1"/>
</dbReference>
<dbReference type="AlphaFoldDB" id="A0A2N5CEZ3"/>
<proteinExistence type="predicted"/>
<name>A0A2N5CEZ3_9BURK</name>
<dbReference type="PANTHER" id="PTHR43547:SF2">
    <property type="entry name" value="HYBRID SIGNAL TRANSDUCTION HISTIDINE KINASE C"/>
    <property type="match status" value="1"/>
</dbReference>
<feature type="domain" description="PAC" evidence="9">
    <location>
        <begin position="248"/>
        <end position="300"/>
    </location>
</feature>
<dbReference type="RefSeq" id="WP_101681321.1">
    <property type="nucleotide sequence ID" value="NZ_PJRP01000003.1"/>
</dbReference>
<dbReference type="SMART" id="SM00388">
    <property type="entry name" value="HisKA"/>
    <property type="match status" value="1"/>
</dbReference>
<dbReference type="SUPFAM" id="SSF47384">
    <property type="entry name" value="Homodimeric domain of signal transducing histidine kinase"/>
    <property type="match status" value="1"/>
</dbReference>
<evidence type="ECO:0000256" key="6">
    <source>
        <dbReference type="ARBA" id="ARBA00022777"/>
    </source>
</evidence>
<dbReference type="InterPro" id="IPR004358">
    <property type="entry name" value="Sig_transdc_His_kin-like_C"/>
</dbReference>
<dbReference type="FunFam" id="3.30.565.10:FF:000006">
    <property type="entry name" value="Sensor histidine kinase WalK"/>
    <property type="match status" value="1"/>
</dbReference>
<dbReference type="PRINTS" id="PR00344">
    <property type="entry name" value="BCTRLSENSOR"/>
</dbReference>
<dbReference type="GO" id="GO:0000155">
    <property type="term" value="F:phosphorelay sensor kinase activity"/>
    <property type="evidence" value="ECO:0007669"/>
    <property type="project" value="InterPro"/>
</dbReference>
<comment type="caution">
    <text evidence="10">The sequence shown here is derived from an EMBL/GenBank/DDBJ whole genome shotgun (WGS) entry which is preliminary data.</text>
</comment>
<dbReference type="Pfam" id="PF08447">
    <property type="entry name" value="PAS_3"/>
    <property type="match status" value="1"/>
</dbReference>
<keyword evidence="6 10" id="KW-0418">Kinase</keyword>
<dbReference type="InterPro" id="IPR013655">
    <property type="entry name" value="PAS_fold_3"/>
</dbReference>
<dbReference type="InterPro" id="IPR036890">
    <property type="entry name" value="HATPase_C_sf"/>
</dbReference>
<dbReference type="Proteomes" id="UP000234341">
    <property type="component" value="Unassembled WGS sequence"/>
</dbReference>
<dbReference type="InterPro" id="IPR036097">
    <property type="entry name" value="HisK_dim/P_sf"/>
</dbReference>
<feature type="domain" description="Histidine kinase" evidence="7">
    <location>
        <begin position="325"/>
        <end position="540"/>
    </location>
</feature>
<dbReference type="OrthoDB" id="9813151at2"/>
<dbReference type="STRING" id="82633.GCA_000974605_00418"/>
<comment type="subcellular location">
    <subcellularLocation>
        <location evidence="2">Cell inner membrane</location>
        <topology evidence="2">Multi-pass membrane protein</topology>
    </subcellularLocation>
</comment>
<feature type="domain" description="PAS" evidence="8">
    <location>
        <begin position="173"/>
        <end position="245"/>
    </location>
</feature>
<dbReference type="SMART" id="SM00086">
    <property type="entry name" value="PAC"/>
    <property type="match status" value="1"/>
</dbReference>
<protein>
    <recommendedName>
        <fullName evidence="3">histidine kinase</fullName>
        <ecNumber evidence="3">2.7.13.3</ecNumber>
    </recommendedName>
</protein>
<dbReference type="InterPro" id="IPR035965">
    <property type="entry name" value="PAS-like_dom_sf"/>
</dbReference>
<keyword evidence="5" id="KW-0808">Transferase</keyword>
<dbReference type="Gene3D" id="2.10.70.100">
    <property type="match status" value="1"/>
</dbReference>
<evidence type="ECO:0000313" key="11">
    <source>
        <dbReference type="Proteomes" id="UP000234341"/>
    </source>
</evidence>
<dbReference type="Pfam" id="PF08448">
    <property type="entry name" value="PAS_4"/>
    <property type="match status" value="1"/>
</dbReference>
<dbReference type="Pfam" id="PF00512">
    <property type="entry name" value="HisKA"/>
    <property type="match status" value="1"/>
</dbReference>
<evidence type="ECO:0000313" key="10">
    <source>
        <dbReference type="EMBL" id="PLQ00755.1"/>
    </source>
</evidence>
<dbReference type="Pfam" id="PF02518">
    <property type="entry name" value="HATPase_c"/>
    <property type="match status" value="1"/>
</dbReference>
<dbReference type="PROSITE" id="PS50113">
    <property type="entry name" value="PAC"/>
    <property type="match status" value="1"/>
</dbReference>
<dbReference type="Gene3D" id="3.30.565.10">
    <property type="entry name" value="Histidine kinase-like ATPase, C-terminal domain"/>
    <property type="match status" value="1"/>
</dbReference>
<dbReference type="PROSITE" id="PS50109">
    <property type="entry name" value="HIS_KIN"/>
    <property type="match status" value="1"/>
</dbReference>
<dbReference type="SMART" id="SM00387">
    <property type="entry name" value="HATPase_c"/>
    <property type="match status" value="1"/>
</dbReference>
<dbReference type="EMBL" id="PJRP01000003">
    <property type="protein sequence ID" value="PLQ00755.1"/>
    <property type="molecule type" value="Genomic_DNA"/>
</dbReference>
<dbReference type="GO" id="GO:0005886">
    <property type="term" value="C:plasma membrane"/>
    <property type="evidence" value="ECO:0007669"/>
    <property type="project" value="UniProtKB-SubCell"/>
</dbReference>
<accession>A0A2N5CEZ3</accession>
<dbReference type="EC" id="2.7.13.3" evidence="3"/>
<evidence type="ECO:0000256" key="4">
    <source>
        <dbReference type="ARBA" id="ARBA00022553"/>
    </source>
</evidence>